<gene>
    <name evidence="1" type="ORF">LIPSTDRAFT_76733</name>
</gene>
<organism evidence="1 2">
    <name type="scientific">Lipomyces starkeyi NRRL Y-11557</name>
    <dbReference type="NCBI Taxonomy" id="675824"/>
    <lineage>
        <taxon>Eukaryota</taxon>
        <taxon>Fungi</taxon>
        <taxon>Dikarya</taxon>
        <taxon>Ascomycota</taxon>
        <taxon>Saccharomycotina</taxon>
        <taxon>Lipomycetes</taxon>
        <taxon>Lipomycetales</taxon>
        <taxon>Lipomycetaceae</taxon>
        <taxon>Lipomyces</taxon>
    </lineage>
</organism>
<sequence>MGSPVRDVYNRTYDNFREYKSPSARFIETLRDEGYIYSVKLSRLCLFATLMMCRGLVFMGRRS</sequence>
<proteinExistence type="predicted"/>
<dbReference type="AlphaFoldDB" id="A0A1E3PTQ4"/>
<dbReference type="EMBL" id="KV454312">
    <property type="protein sequence ID" value="ODQ68816.1"/>
    <property type="molecule type" value="Genomic_DNA"/>
</dbReference>
<dbReference type="Proteomes" id="UP000094385">
    <property type="component" value="Unassembled WGS sequence"/>
</dbReference>
<protein>
    <submittedName>
        <fullName evidence="1">Uncharacterized protein</fullName>
    </submittedName>
</protein>
<accession>A0A1E3PTQ4</accession>
<name>A0A1E3PTQ4_LIPST</name>
<keyword evidence="2" id="KW-1185">Reference proteome</keyword>
<evidence type="ECO:0000313" key="2">
    <source>
        <dbReference type="Proteomes" id="UP000094385"/>
    </source>
</evidence>
<evidence type="ECO:0000313" key="1">
    <source>
        <dbReference type="EMBL" id="ODQ68816.1"/>
    </source>
</evidence>
<reference evidence="1 2" key="1">
    <citation type="journal article" date="2016" name="Proc. Natl. Acad. Sci. U.S.A.">
        <title>Comparative genomics of biotechnologically important yeasts.</title>
        <authorList>
            <person name="Riley R."/>
            <person name="Haridas S."/>
            <person name="Wolfe K.H."/>
            <person name="Lopes M.R."/>
            <person name="Hittinger C.T."/>
            <person name="Goeker M."/>
            <person name="Salamov A.A."/>
            <person name="Wisecaver J.H."/>
            <person name="Long T.M."/>
            <person name="Calvey C.H."/>
            <person name="Aerts A.L."/>
            <person name="Barry K.W."/>
            <person name="Choi C."/>
            <person name="Clum A."/>
            <person name="Coughlan A.Y."/>
            <person name="Deshpande S."/>
            <person name="Douglass A.P."/>
            <person name="Hanson S.J."/>
            <person name="Klenk H.-P."/>
            <person name="LaButti K.M."/>
            <person name="Lapidus A."/>
            <person name="Lindquist E.A."/>
            <person name="Lipzen A.M."/>
            <person name="Meier-Kolthoff J.P."/>
            <person name="Ohm R.A."/>
            <person name="Otillar R.P."/>
            <person name="Pangilinan J.L."/>
            <person name="Peng Y."/>
            <person name="Rokas A."/>
            <person name="Rosa C.A."/>
            <person name="Scheuner C."/>
            <person name="Sibirny A.A."/>
            <person name="Slot J.C."/>
            <person name="Stielow J.B."/>
            <person name="Sun H."/>
            <person name="Kurtzman C.P."/>
            <person name="Blackwell M."/>
            <person name="Grigoriev I.V."/>
            <person name="Jeffries T.W."/>
        </authorList>
    </citation>
    <scope>NUCLEOTIDE SEQUENCE [LARGE SCALE GENOMIC DNA]</scope>
    <source>
        <strain evidence="1 2">NRRL Y-11557</strain>
    </source>
</reference>